<protein>
    <recommendedName>
        <fullName evidence="3">Swi5-dependent recombination DNA repair protein 1 homolog</fullName>
    </recommendedName>
    <alternativeName>
        <fullName evidence="10">Meiosis protein 5 homolog</fullName>
    </alternativeName>
</protein>
<dbReference type="InterPro" id="IPR042429">
    <property type="entry name" value="SFR1"/>
</dbReference>
<sequence>MYWQIFIFNRMETPNTLKSEDVFATPDHSSMHSHVSPCGSNTQPMSASLKERLKKTRRSFNSPFSVAKRLKVDSDEEVLTTSDKAESVTECTKTSDPQSRPERFDMNRNKLTCETLSENGSEGNPNVLNVLATARPVDPSQPDLLYLREQLKKELREKTETLRRLKMAKMYRTKNDLTKLQLLIDKWRRCSQEVLFDLQSVLLVDGRKASISQLIDRFGLDDHLLHFDRTEDDFRHT</sequence>
<evidence type="ECO:0000313" key="12">
    <source>
        <dbReference type="EMBL" id="KAG9337963.1"/>
    </source>
</evidence>
<dbReference type="Pfam" id="PF10376">
    <property type="entry name" value="Mei5"/>
    <property type="match status" value="1"/>
</dbReference>
<evidence type="ECO:0000256" key="10">
    <source>
        <dbReference type="ARBA" id="ARBA00033234"/>
    </source>
</evidence>
<proteinExistence type="inferred from homology"/>
<evidence type="ECO:0000256" key="9">
    <source>
        <dbReference type="ARBA" id="ARBA00023242"/>
    </source>
</evidence>
<evidence type="ECO:0000256" key="2">
    <source>
        <dbReference type="ARBA" id="ARBA00008729"/>
    </source>
</evidence>
<evidence type="ECO:0000256" key="7">
    <source>
        <dbReference type="ARBA" id="ARBA00023163"/>
    </source>
</evidence>
<organism evidence="12 13">
    <name type="scientific">Albula glossodonta</name>
    <name type="common">roundjaw bonefish</name>
    <dbReference type="NCBI Taxonomy" id="121402"/>
    <lineage>
        <taxon>Eukaryota</taxon>
        <taxon>Metazoa</taxon>
        <taxon>Chordata</taxon>
        <taxon>Craniata</taxon>
        <taxon>Vertebrata</taxon>
        <taxon>Euteleostomi</taxon>
        <taxon>Actinopterygii</taxon>
        <taxon>Neopterygii</taxon>
        <taxon>Teleostei</taxon>
        <taxon>Albuliformes</taxon>
        <taxon>Albulidae</taxon>
        <taxon>Albula</taxon>
    </lineage>
</organism>
<accession>A0A8T2NBW4</accession>
<dbReference type="GO" id="GO:0003713">
    <property type="term" value="F:transcription coactivator activity"/>
    <property type="evidence" value="ECO:0007669"/>
    <property type="project" value="InterPro"/>
</dbReference>
<evidence type="ECO:0000256" key="1">
    <source>
        <dbReference type="ARBA" id="ARBA00004123"/>
    </source>
</evidence>
<dbReference type="Proteomes" id="UP000824540">
    <property type="component" value="Unassembled WGS sequence"/>
</dbReference>
<evidence type="ECO:0000313" key="13">
    <source>
        <dbReference type="Proteomes" id="UP000824540"/>
    </source>
</evidence>
<name>A0A8T2NBW4_9TELE</name>
<evidence type="ECO:0000256" key="3">
    <source>
        <dbReference type="ARBA" id="ARBA00014688"/>
    </source>
</evidence>
<evidence type="ECO:0000256" key="5">
    <source>
        <dbReference type="ARBA" id="ARBA00023015"/>
    </source>
</evidence>
<evidence type="ECO:0000256" key="6">
    <source>
        <dbReference type="ARBA" id="ARBA00023054"/>
    </source>
</evidence>
<evidence type="ECO:0000256" key="8">
    <source>
        <dbReference type="ARBA" id="ARBA00023204"/>
    </source>
</evidence>
<dbReference type="EMBL" id="JAFBMS010000077">
    <property type="protein sequence ID" value="KAG9337963.1"/>
    <property type="molecule type" value="Genomic_DNA"/>
</dbReference>
<reference evidence="12" key="1">
    <citation type="thesis" date="2021" institute="BYU ScholarsArchive" country="Provo, UT, USA">
        <title>Applications of and Algorithms for Genome Assembly and Genomic Analyses with an Emphasis on Marine Teleosts.</title>
        <authorList>
            <person name="Pickett B.D."/>
        </authorList>
    </citation>
    <scope>NUCLEOTIDE SEQUENCE</scope>
    <source>
        <strain evidence="12">HI-2016</strain>
    </source>
</reference>
<keyword evidence="6" id="KW-0175">Coiled coil</keyword>
<comment type="similarity">
    <text evidence="2">Belongs to the SFR1/MEI5 family.</text>
</comment>
<evidence type="ECO:0000256" key="4">
    <source>
        <dbReference type="ARBA" id="ARBA00022763"/>
    </source>
</evidence>
<keyword evidence="5" id="KW-0805">Transcription regulation</keyword>
<dbReference type="PANTHER" id="PTHR28643:SF1">
    <property type="entry name" value="SWI5-DEPENDENT RECOMBINATION DNA REPAIR PROTEIN 1 HOMOLOG"/>
    <property type="match status" value="1"/>
</dbReference>
<keyword evidence="4" id="KW-0227">DNA damage</keyword>
<dbReference type="InterPro" id="IPR018468">
    <property type="entry name" value="SFR1/Mei5"/>
</dbReference>
<dbReference type="GO" id="GO:0000724">
    <property type="term" value="P:double-strand break repair via homologous recombination"/>
    <property type="evidence" value="ECO:0007669"/>
    <property type="project" value="InterPro"/>
</dbReference>
<dbReference type="OrthoDB" id="10051617at2759"/>
<keyword evidence="13" id="KW-1185">Reference proteome</keyword>
<comment type="caution">
    <text evidence="12">The sequence shown here is derived from an EMBL/GenBank/DDBJ whole genome shotgun (WGS) entry which is preliminary data.</text>
</comment>
<feature type="region of interest" description="Disordered" evidence="11">
    <location>
        <begin position="81"/>
        <end position="104"/>
    </location>
</feature>
<dbReference type="GO" id="GO:0032798">
    <property type="term" value="C:Swi5-Sfr1 complex"/>
    <property type="evidence" value="ECO:0007669"/>
    <property type="project" value="InterPro"/>
</dbReference>
<gene>
    <name evidence="12" type="ORF">JZ751_027300</name>
</gene>
<keyword evidence="9" id="KW-0539">Nucleus</keyword>
<evidence type="ECO:0000256" key="11">
    <source>
        <dbReference type="SAM" id="MobiDB-lite"/>
    </source>
</evidence>
<feature type="compositionally biased region" description="Polar residues" evidence="11">
    <location>
        <begin position="89"/>
        <end position="98"/>
    </location>
</feature>
<dbReference type="PANTHER" id="PTHR28643">
    <property type="entry name" value="SWI5-DEPENDENT RECOMBINATION DNA REPAIR PROTEIN 1 HOMOLOG"/>
    <property type="match status" value="1"/>
</dbReference>
<dbReference type="Gene3D" id="6.10.140.1020">
    <property type="match status" value="1"/>
</dbReference>
<keyword evidence="7" id="KW-0804">Transcription</keyword>
<dbReference type="AlphaFoldDB" id="A0A8T2NBW4"/>
<comment type="subcellular location">
    <subcellularLocation>
        <location evidence="1">Nucleus</location>
    </subcellularLocation>
</comment>
<keyword evidence="8" id="KW-0234">DNA repair</keyword>